<dbReference type="InterPro" id="IPR011010">
    <property type="entry name" value="DNA_brk_join_enz"/>
</dbReference>
<comment type="similarity">
    <text evidence="1">Belongs to the 'phage' integrase family.</text>
</comment>
<evidence type="ECO:0000259" key="5">
    <source>
        <dbReference type="PROSITE" id="PS51898"/>
    </source>
</evidence>
<evidence type="ECO:0000256" key="2">
    <source>
        <dbReference type="ARBA" id="ARBA00022908"/>
    </source>
</evidence>
<evidence type="ECO:0000256" key="1">
    <source>
        <dbReference type="ARBA" id="ARBA00008857"/>
    </source>
</evidence>
<dbReference type="InterPro" id="IPR025166">
    <property type="entry name" value="Integrase_DNA_bind_dom"/>
</dbReference>
<dbReference type="Pfam" id="PF00589">
    <property type="entry name" value="Phage_integrase"/>
    <property type="match status" value="1"/>
</dbReference>
<dbReference type="Pfam" id="PF13356">
    <property type="entry name" value="Arm-DNA-bind_3"/>
    <property type="match status" value="1"/>
</dbReference>
<dbReference type="KEGG" id="sch:Sphch_1991"/>
<dbReference type="PANTHER" id="PTHR30629">
    <property type="entry name" value="PROPHAGE INTEGRASE"/>
    <property type="match status" value="1"/>
</dbReference>
<dbReference type="PANTHER" id="PTHR30629:SF2">
    <property type="entry name" value="PROPHAGE INTEGRASE INTS-RELATED"/>
    <property type="match status" value="1"/>
</dbReference>
<dbReference type="GO" id="GO:0015074">
    <property type="term" value="P:DNA integration"/>
    <property type="evidence" value="ECO:0007669"/>
    <property type="project" value="UniProtKB-KW"/>
</dbReference>
<dbReference type="InterPro" id="IPR002104">
    <property type="entry name" value="Integrase_catalytic"/>
</dbReference>
<dbReference type="InterPro" id="IPR038488">
    <property type="entry name" value="Integrase_DNA-bd_sf"/>
</dbReference>
<dbReference type="HOGENOM" id="CLU_027562_0_4_5"/>
<accession>F6EVA7</accession>
<dbReference type="InterPro" id="IPR010998">
    <property type="entry name" value="Integrase_recombinase_N"/>
</dbReference>
<keyword evidence="7" id="KW-1185">Reference proteome</keyword>
<dbReference type="AlphaFoldDB" id="F6EVA7"/>
<evidence type="ECO:0000313" key="7">
    <source>
        <dbReference type="Proteomes" id="UP000007150"/>
    </source>
</evidence>
<reference evidence="6 7" key="1">
    <citation type="submission" date="2011-05" db="EMBL/GenBank/DDBJ databases">
        <title>Complete sequence of chromosome 1 of Sphingobium chlorophenolicum L-1.</title>
        <authorList>
            <consortium name="US DOE Joint Genome Institute"/>
            <person name="Lucas S."/>
            <person name="Han J."/>
            <person name="Lapidus A."/>
            <person name="Cheng J.-F."/>
            <person name="Goodwin L."/>
            <person name="Pitluck S."/>
            <person name="Peters L."/>
            <person name="Daligault H."/>
            <person name="Han C."/>
            <person name="Tapia R."/>
            <person name="Land M."/>
            <person name="Hauser L."/>
            <person name="Kyrpides N."/>
            <person name="Ivanova N."/>
            <person name="Pagani I."/>
            <person name="Turner P."/>
            <person name="Copley S."/>
            <person name="Woyke T."/>
        </authorList>
    </citation>
    <scope>NUCLEOTIDE SEQUENCE [LARGE SCALE GENOMIC DNA]</scope>
    <source>
        <strain evidence="6 7">L-1</strain>
    </source>
</reference>
<dbReference type="PROSITE" id="PS51898">
    <property type="entry name" value="TYR_RECOMBINASE"/>
    <property type="match status" value="1"/>
</dbReference>
<dbReference type="CDD" id="cd00801">
    <property type="entry name" value="INT_P4_C"/>
    <property type="match status" value="1"/>
</dbReference>
<dbReference type="GO" id="GO:0006310">
    <property type="term" value="P:DNA recombination"/>
    <property type="evidence" value="ECO:0007669"/>
    <property type="project" value="UniProtKB-KW"/>
</dbReference>
<organism evidence="6 7">
    <name type="scientific">Sphingobium chlorophenolicum L-1</name>
    <dbReference type="NCBI Taxonomy" id="690566"/>
    <lineage>
        <taxon>Bacteria</taxon>
        <taxon>Pseudomonadati</taxon>
        <taxon>Pseudomonadota</taxon>
        <taxon>Alphaproteobacteria</taxon>
        <taxon>Sphingomonadales</taxon>
        <taxon>Sphingomonadaceae</taxon>
        <taxon>Sphingobium</taxon>
    </lineage>
</organism>
<dbReference type="Gene3D" id="3.30.160.390">
    <property type="entry name" value="Integrase, DNA-binding domain"/>
    <property type="match status" value="1"/>
</dbReference>
<dbReference type="GO" id="GO:0003677">
    <property type="term" value="F:DNA binding"/>
    <property type="evidence" value="ECO:0007669"/>
    <property type="project" value="UniProtKB-KW"/>
</dbReference>
<dbReference type="SUPFAM" id="SSF56349">
    <property type="entry name" value="DNA breaking-rejoining enzymes"/>
    <property type="match status" value="1"/>
</dbReference>
<protein>
    <submittedName>
        <fullName evidence="6">Integrase family protein</fullName>
    </submittedName>
</protein>
<dbReference type="EMBL" id="CP002798">
    <property type="protein sequence ID" value="AEG49668.1"/>
    <property type="molecule type" value="Genomic_DNA"/>
</dbReference>
<dbReference type="Proteomes" id="UP000007150">
    <property type="component" value="Chromosome 1"/>
</dbReference>
<gene>
    <name evidence="6" type="ORF">Sphch_1991</name>
</gene>
<proteinExistence type="inferred from homology"/>
<evidence type="ECO:0000313" key="6">
    <source>
        <dbReference type="EMBL" id="AEG49668.1"/>
    </source>
</evidence>
<keyword evidence="2" id="KW-0229">DNA integration</keyword>
<dbReference type="Gene3D" id="1.10.150.130">
    <property type="match status" value="1"/>
</dbReference>
<sequence length="425" mass="47725">MSVGRITTRAVEKIPRPENGRRTYLWDSKLTGFGVMVTHTGARSYLVQYQMGGRGFPTKRVTIGRHGAPWTAEAARNHAADLLQMVRTGLDPVEENKRRQAEALSQRETAELLAFDRYVERFSEKYLDANNLRSADDIKSVFRRDLTPVFKSRSISSLRRSEIADCLDNISGRSKSASIKAHKWLRKLLSWAVDRGDLPTSPMESMPPPHKDGQRSRVLRGEELRVVWFASEAMGEPYASFIKLMVLTGQRLREVAGIRRSEIDLAAQEWIIPASRTKNGRDHLCRLSPQAAALLRDRFSDCESDDGFAFTTHGTTPIAGFSKLKARLDASIARILGENPAEFGQLKALDHWVFHDLRRSFGTGCQTLGFPIEHTEACLNHVSGKRGGLAAIYQLHDYKSEKAAIFDAWGDYVGRLTNEPMPNKA</sequence>
<name>F6EVA7_SPHCR</name>
<dbReference type="InterPro" id="IPR013762">
    <property type="entry name" value="Integrase-like_cat_sf"/>
</dbReference>
<evidence type="ECO:0000256" key="4">
    <source>
        <dbReference type="ARBA" id="ARBA00023172"/>
    </source>
</evidence>
<feature type="domain" description="Tyr recombinase" evidence="5">
    <location>
        <begin position="214"/>
        <end position="407"/>
    </location>
</feature>
<dbReference type="InterPro" id="IPR050808">
    <property type="entry name" value="Phage_Integrase"/>
</dbReference>
<evidence type="ECO:0000256" key="3">
    <source>
        <dbReference type="ARBA" id="ARBA00023125"/>
    </source>
</evidence>
<keyword evidence="3" id="KW-0238">DNA-binding</keyword>
<dbReference type="Gene3D" id="1.10.443.10">
    <property type="entry name" value="Intergrase catalytic core"/>
    <property type="match status" value="1"/>
</dbReference>
<keyword evidence="4" id="KW-0233">DNA recombination</keyword>